<dbReference type="InterPro" id="IPR032466">
    <property type="entry name" value="Metal_Hydrolase"/>
</dbReference>
<evidence type="ECO:0000256" key="1">
    <source>
        <dbReference type="SAM" id="MobiDB-lite"/>
    </source>
</evidence>
<accession>A0A557ZU08</accession>
<dbReference type="OrthoDB" id="5450317at2"/>
<protein>
    <submittedName>
        <fullName evidence="3">Amidohydrolase family protein</fullName>
    </submittedName>
</protein>
<dbReference type="Pfam" id="PF04909">
    <property type="entry name" value="Amidohydro_2"/>
    <property type="match status" value="1"/>
</dbReference>
<dbReference type="PANTHER" id="PTHR35563:SF2">
    <property type="entry name" value="BARREL METAL-DEPENDENT HYDROLASE, PUTATIVE (AFU_ORTHOLOGUE AFUA_1G16240)-RELATED"/>
    <property type="match status" value="1"/>
</dbReference>
<organism evidence="3 4">
    <name type="scientific">Amycolatopsis acidiphila</name>
    <dbReference type="NCBI Taxonomy" id="715473"/>
    <lineage>
        <taxon>Bacteria</taxon>
        <taxon>Bacillati</taxon>
        <taxon>Actinomycetota</taxon>
        <taxon>Actinomycetes</taxon>
        <taxon>Pseudonocardiales</taxon>
        <taxon>Pseudonocardiaceae</taxon>
        <taxon>Amycolatopsis</taxon>
    </lineage>
</organism>
<sequence>MAPALRHWPSPVVLDHLGLPGSSAGAEHTVLDLARREHVWIKASAPYRSPTTAATTMLGRILAEAGPHRLLWGSDWPWTRHEHGRTYAACLTWLRERVDDQTFHAAVDHNPARLLHWSPTVAAPASPGAERVSGTREVRLDAGKGAKLRPPGRALPGGQRVGARRGGGT</sequence>
<dbReference type="GO" id="GO:0016787">
    <property type="term" value="F:hydrolase activity"/>
    <property type="evidence" value="ECO:0007669"/>
    <property type="project" value="UniProtKB-KW"/>
</dbReference>
<dbReference type="EMBL" id="VJZA01000116">
    <property type="protein sequence ID" value="TVT15495.1"/>
    <property type="molecule type" value="Genomic_DNA"/>
</dbReference>
<dbReference type="PANTHER" id="PTHR35563">
    <property type="entry name" value="BARREL METAL-DEPENDENT HYDROLASE, PUTATIVE (AFU_ORTHOLOGUE AFUA_1G16240)-RELATED"/>
    <property type="match status" value="1"/>
</dbReference>
<dbReference type="AlphaFoldDB" id="A0A557ZU08"/>
<proteinExistence type="predicted"/>
<feature type="compositionally biased region" description="Basic and acidic residues" evidence="1">
    <location>
        <begin position="133"/>
        <end position="144"/>
    </location>
</feature>
<evidence type="ECO:0000313" key="4">
    <source>
        <dbReference type="Proteomes" id="UP000318578"/>
    </source>
</evidence>
<reference evidence="3 4" key="1">
    <citation type="submission" date="2019-07" db="EMBL/GenBank/DDBJ databases">
        <title>New species of Amycolatopsis and Streptomyces.</title>
        <authorList>
            <person name="Duangmal K."/>
            <person name="Teo W.F.A."/>
            <person name="Lipun K."/>
        </authorList>
    </citation>
    <scope>NUCLEOTIDE SEQUENCE [LARGE SCALE GENOMIC DNA]</scope>
    <source>
        <strain evidence="3 4">JCM 30562</strain>
    </source>
</reference>
<dbReference type="Proteomes" id="UP000318578">
    <property type="component" value="Unassembled WGS sequence"/>
</dbReference>
<dbReference type="SUPFAM" id="SSF51556">
    <property type="entry name" value="Metallo-dependent hydrolases"/>
    <property type="match status" value="1"/>
</dbReference>
<feature type="domain" description="Amidohydrolase-related" evidence="2">
    <location>
        <begin position="2"/>
        <end position="116"/>
    </location>
</feature>
<dbReference type="Gene3D" id="3.20.20.140">
    <property type="entry name" value="Metal-dependent hydrolases"/>
    <property type="match status" value="1"/>
</dbReference>
<gene>
    <name evidence="3" type="ORF">FNH06_36160</name>
</gene>
<name>A0A557ZU08_9PSEU</name>
<dbReference type="InterPro" id="IPR006680">
    <property type="entry name" value="Amidohydro-rel"/>
</dbReference>
<comment type="caution">
    <text evidence="3">The sequence shown here is derived from an EMBL/GenBank/DDBJ whole genome shotgun (WGS) entry which is preliminary data.</text>
</comment>
<evidence type="ECO:0000259" key="2">
    <source>
        <dbReference type="Pfam" id="PF04909"/>
    </source>
</evidence>
<feature type="region of interest" description="Disordered" evidence="1">
    <location>
        <begin position="122"/>
        <end position="169"/>
    </location>
</feature>
<dbReference type="InterPro" id="IPR052358">
    <property type="entry name" value="Aro_Compnd_Degr_Hydrolases"/>
</dbReference>
<keyword evidence="4" id="KW-1185">Reference proteome</keyword>
<keyword evidence="3" id="KW-0378">Hydrolase</keyword>
<evidence type="ECO:0000313" key="3">
    <source>
        <dbReference type="EMBL" id="TVT15495.1"/>
    </source>
</evidence>